<dbReference type="AlphaFoldDB" id="A0A1E4T3V9"/>
<dbReference type="EMBL" id="KV453850">
    <property type="protein sequence ID" value="ODV86439.1"/>
    <property type="molecule type" value="Genomic_DNA"/>
</dbReference>
<feature type="region of interest" description="Disordered" evidence="4">
    <location>
        <begin position="221"/>
        <end position="244"/>
    </location>
</feature>
<dbReference type="GO" id="GO:0031145">
    <property type="term" value="P:anaphase-promoting complex-dependent catabolic process"/>
    <property type="evidence" value="ECO:0007669"/>
    <property type="project" value="TreeGrafter"/>
</dbReference>
<reference evidence="7" key="1">
    <citation type="submission" date="2016-04" db="EMBL/GenBank/DDBJ databases">
        <title>Comparative genomics of biotechnologically important yeasts.</title>
        <authorList>
            <consortium name="DOE Joint Genome Institute"/>
            <person name="Riley R."/>
            <person name="Haridas S."/>
            <person name="Wolfe K.H."/>
            <person name="Lopes M.R."/>
            <person name="Hittinger C.T."/>
            <person name="Goker M."/>
            <person name="Salamov A."/>
            <person name="Wisecaver J."/>
            <person name="Long T.M."/>
            <person name="Aerts A.L."/>
            <person name="Barry K."/>
            <person name="Choi C."/>
            <person name="Clum A."/>
            <person name="Coughlan A.Y."/>
            <person name="Deshpande S."/>
            <person name="Douglass A.P."/>
            <person name="Hanson S.J."/>
            <person name="Klenk H.-P."/>
            <person name="Labutti K."/>
            <person name="Lapidus A."/>
            <person name="Lindquist E."/>
            <person name="Lipzen A."/>
            <person name="Meier-Kolthoff J.P."/>
            <person name="Ohm R.A."/>
            <person name="Otillar R.P."/>
            <person name="Pangilinan J."/>
            <person name="Peng Y."/>
            <person name="Rokas A."/>
            <person name="Rosa C.A."/>
            <person name="Scheuner C."/>
            <person name="Sibirny A.A."/>
            <person name="Slot J.C."/>
            <person name="Stielow J.B."/>
            <person name="Sun H."/>
            <person name="Kurtzman C.P."/>
            <person name="Blackwell M."/>
            <person name="Grigoriev I.V."/>
            <person name="Jeffries T.W."/>
        </authorList>
    </citation>
    <scope>NUCLEOTIDE SEQUENCE [LARGE SCALE GENOMIC DNA]</scope>
    <source>
        <strain evidence="7">NRRL YB-2248</strain>
    </source>
</reference>
<evidence type="ECO:0000256" key="1">
    <source>
        <dbReference type="ARBA" id="ARBA00006445"/>
    </source>
</evidence>
<dbReference type="PANTHER" id="PTHR19918:SF5">
    <property type="entry name" value="MEIOSIS-SPECIFIC APC_C ACTIVATOR PROTEIN AMA1"/>
    <property type="match status" value="1"/>
</dbReference>
<organism evidence="6 7">
    <name type="scientific">[Candida] arabinofermentans NRRL YB-2248</name>
    <dbReference type="NCBI Taxonomy" id="983967"/>
    <lineage>
        <taxon>Eukaryota</taxon>
        <taxon>Fungi</taxon>
        <taxon>Dikarya</taxon>
        <taxon>Ascomycota</taxon>
        <taxon>Saccharomycotina</taxon>
        <taxon>Pichiomycetes</taxon>
        <taxon>Pichiales</taxon>
        <taxon>Pichiaceae</taxon>
        <taxon>Ogataea</taxon>
        <taxon>Ogataea/Candida clade</taxon>
    </lineage>
</organism>
<dbReference type="STRING" id="983967.A0A1E4T3V9"/>
<dbReference type="InterPro" id="IPR001680">
    <property type="entry name" value="WD40_rpt"/>
</dbReference>
<evidence type="ECO:0000256" key="3">
    <source>
        <dbReference type="ARBA" id="ARBA00022737"/>
    </source>
</evidence>
<dbReference type="Gene3D" id="2.130.10.10">
    <property type="entry name" value="YVTN repeat-like/Quinoprotein amine dehydrogenase"/>
    <property type="match status" value="1"/>
</dbReference>
<feature type="domain" description="CDC20/Fizzy WD40" evidence="5">
    <location>
        <begin position="322"/>
        <end position="627"/>
    </location>
</feature>
<proteinExistence type="inferred from homology"/>
<dbReference type="GO" id="GO:1990757">
    <property type="term" value="F:ubiquitin ligase activator activity"/>
    <property type="evidence" value="ECO:0007669"/>
    <property type="project" value="TreeGrafter"/>
</dbReference>
<keyword evidence="7" id="KW-1185">Reference proteome</keyword>
<evidence type="ECO:0000313" key="6">
    <source>
        <dbReference type="EMBL" id="ODV86439.1"/>
    </source>
</evidence>
<sequence length="665" mass="74065">MRKKSYISLKTHNSLHENYSIDEEANYESVDLDLGPRNKNGKFSLSRTFSESSADIHSHDSDNSRSISIDANASSIHSDIYEDLSNYWILKRLNCKIEFGRPKLGLNYYNWCIGSNCGIVEDENCFAGNGPVGCVNDPGTSGGNVVKEDNSDDLFSNNRFIKHKTERLTQNRGQPDDDIWVIGAGPIGLVDKVRLWSIDCGFKFHAESFNDNALMRTNHSSNASDPFANDDAEPNPFYTKDAPVQPDTYRGNVAKALGFKIRSRILNFKPLKFPTTRGKLDNILAHDEMKEKQEKLDFSIKSATSPTSTKRKIKTEVSFKVLDAPGLRNDFYANVVSYGKKHSIIAVGLGGIVYTWSNSTGTVPLQPVDNEIISCVSYSHDDILAVGTKRGRIIIYEYDSRFINTTAIMKSNTGVCCIVWIKGTNCFFAGDDFGDVTVYELVKDSNSDSFNLTIRCIFKCNEQQVCGIDISSDLKQITVGGNDNCCTIWDIADLDHPRLKFILPHQAAVKAIAYCPWMPNLLATGGGSKDRTIRFWHANSGTMINSIPTRAQITSLIWSKSSKEILVTFGFGEAVDKPTLIGIYSYPSMTLQTKLASTSNMRVLSAVLSNDYKSVCTAISDQSIRIYSIWESQLQLTNGEYDNDLFDSRLIDLVEGVDDSFSSIR</sequence>
<dbReference type="SMART" id="SM00320">
    <property type="entry name" value="WD40"/>
    <property type="match status" value="4"/>
</dbReference>
<comment type="similarity">
    <text evidence="1">Belongs to the WD repeat CDC20/Fizzy family.</text>
</comment>
<keyword evidence="2" id="KW-0853">WD repeat</keyword>
<evidence type="ECO:0000256" key="2">
    <source>
        <dbReference type="ARBA" id="ARBA00022574"/>
    </source>
</evidence>
<evidence type="ECO:0000313" key="7">
    <source>
        <dbReference type="Proteomes" id="UP000094801"/>
    </source>
</evidence>
<dbReference type="InterPro" id="IPR033010">
    <property type="entry name" value="Cdc20/Fizzy"/>
</dbReference>
<protein>
    <recommendedName>
        <fullName evidence="5">CDC20/Fizzy WD40 domain-containing protein</fullName>
    </recommendedName>
</protein>
<accession>A0A1E4T3V9</accession>
<dbReference type="Pfam" id="PF24807">
    <property type="entry name" value="WD40_CDC20-Fz"/>
    <property type="match status" value="1"/>
</dbReference>
<evidence type="ECO:0000259" key="5">
    <source>
        <dbReference type="Pfam" id="PF24807"/>
    </source>
</evidence>
<evidence type="ECO:0000256" key="4">
    <source>
        <dbReference type="SAM" id="MobiDB-lite"/>
    </source>
</evidence>
<dbReference type="InterPro" id="IPR015943">
    <property type="entry name" value="WD40/YVTN_repeat-like_dom_sf"/>
</dbReference>
<dbReference type="OrthoDB" id="10263272at2759"/>
<dbReference type="Proteomes" id="UP000094801">
    <property type="component" value="Unassembled WGS sequence"/>
</dbReference>
<dbReference type="InterPro" id="IPR036322">
    <property type="entry name" value="WD40_repeat_dom_sf"/>
</dbReference>
<name>A0A1E4T3V9_9ASCO</name>
<keyword evidence="3" id="KW-0677">Repeat</keyword>
<dbReference type="GO" id="GO:0010997">
    <property type="term" value="F:anaphase-promoting complex binding"/>
    <property type="evidence" value="ECO:0007669"/>
    <property type="project" value="InterPro"/>
</dbReference>
<dbReference type="GO" id="GO:1905786">
    <property type="term" value="P:positive regulation of anaphase-promoting complex-dependent catabolic process"/>
    <property type="evidence" value="ECO:0007669"/>
    <property type="project" value="TreeGrafter"/>
</dbReference>
<dbReference type="InterPro" id="IPR056150">
    <property type="entry name" value="WD40_CDC20-Fz"/>
</dbReference>
<gene>
    <name evidence="6" type="ORF">CANARDRAFT_197082</name>
</gene>
<dbReference type="PANTHER" id="PTHR19918">
    <property type="entry name" value="CELL DIVISION CYCLE 20 CDC20 FIZZY -RELATED"/>
    <property type="match status" value="1"/>
</dbReference>
<dbReference type="SUPFAM" id="SSF50978">
    <property type="entry name" value="WD40 repeat-like"/>
    <property type="match status" value="1"/>
</dbReference>
<dbReference type="GO" id="GO:0005680">
    <property type="term" value="C:anaphase-promoting complex"/>
    <property type="evidence" value="ECO:0007669"/>
    <property type="project" value="TreeGrafter"/>
</dbReference>